<feature type="region of interest" description="Disordered" evidence="7">
    <location>
        <begin position="481"/>
        <end position="589"/>
    </location>
</feature>
<evidence type="ECO:0000256" key="2">
    <source>
        <dbReference type="ARBA" id="ARBA00022723"/>
    </source>
</evidence>
<dbReference type="GO" id="GO:0008270">
    <property type="term" value="F:zinc ion binding"/>
    <property type="evidence" value="ECO:0007669"/>
    <property type="project" value="UniProtKB-KW"/>
</dbReference>
<keyword evidence="6" id="KW-0645">Protease</keyword>
<name>A0A914WM84_9BILA</name>
<evidence type="ECO:0000256" key="3">
    <source>
        <dbReference type="ARBA" id="ARBA00022771"/>
    </source>
</evidence>
<feature type="domain" description="USP" evidence="8">
    <location>
        <begin position="269"/>
        <end position="836"/>
    </location>
</feature>
<dbReference type="Gene3D" id="3.90.70.10">
    <property type="entry name" value="Cysteine proteinases"/>
    <property type="match status" value="1"/>
</dbReference>
<evidence type="ECO:0000256" key="1">
    <source>
        <dbReference type="ARBA" id="ARBA00009085"/>
    </source>
</evidence>
<protein>
    <recommendedName>
        <fullName evidence="6">Ubiquitin carboxyl-terminal hydrolase</fullName>
        <ecNumber evidence="6">3.4.19.12</ecNumber>
    </recommendedName>
</protein>
<evidence type="ECO:0000256" key="5">
    <source>
        <dbReference type="PROSITE-ProRule" id="PRU00502"/>
    </source>
</evidence>
<feature type="domain" description="UBP-type" evidence="9">
    <location>
        <begin position="82"/>
        <end position="206"/>
    </location>
</feature>
<keyword evidence="6" id="KW-0833">Ubl conjugation pathway</keyword>
<sequence length="837" mass="91701">MRIKRLPLSTKVEEAVLTFDWLIDFTKSETFSTPVLMGKKKRRNSSATSPPDEENGSSSSVDVDAKDHAMGAVDDNGNDVVSSCEHTNKKTMIQMTKIRKKMKEKDAKLGECEGCRRGGKKADPAENSEVWLCMLCGHQGCGRSTDEQHAFKHFQSADTSTPHHPLAFSLQSRYVWCYACDKRIDPVEPVSKGPLKEFLDSVSTLLKGLHRSSAEESVELAVSADESVSTAHNEDVGTEKKKKGDNAKTEKNGTVASKNVSINGVVPVKGLSNLGNTCFFNSVMQCLAQTHHLKVSVDEVAHDERHKMQLRPTAPIVVSATDAEATVVPEPLEVVLEDDVGPLTLALADFLQKFTVERSVNPSNLFNHVVRKAPRFRGFAQQDSHELLRYLLDGLRCEEQARIQEAIKRSMGLSSDVKKNAVDARTASLAKAYFESAGRPRLDRVFGGSLLQSIECSECGHLSQKLEAFLDISVPIATASSATGKNKDDDLDSLLADNRGPSKHQKKKERQASRKGKRSKKNSTSDKAAVTNEDAAPVAQSEETTIVENGDGAHDSDSDAASVSSNNDDDVDALANGVTGMGLHSETDQSAARQRTELLALLDCHKWQTERNLGACLKQFVAVENLTGKNRYECERCCLPANKKIREAKSASSKKSDATMGLKNVDATKRYLVYSPPAVLTIHLKRFQQTPIGRLGRMSTRKLSGRVEFPFLLDLAPFCSKRAQRIDSAQQRVLYALYGVVSHSGDLGGGHYVAYVKARGREQSMVDHFLSVAAKPDALDAKTSTKTEDSSTTDASSQRFTPSAGEWYYISDSSVSKATEAKVLAAEAYILFYERIQ</sequence>
<evidence type="ECO:0000313" key="10">
    <source>
        <dbReference type="Proteomes" id="UP000887566"/>
    </source>
</evidence>
<dbReference type="GO" id="GO:0005829">
    <property type="term" value="C:cytosol"/>
    <property type="evidence" value="ECO:0007669"/>
    <property type="project" value="TreeGrafter"/>
</dbReference>
<dbReference type="PROSITE" id="PS50271">
    <property type="entry name" value="ZF_UBP"/>
    <property type="match status" value="1"/>
</dbReference>
<dbReference type="PANTHER" id="PTHR24006">
    <property type="entry name" value="UBIQUITIN CARBOXYL-TERMINAL HYDROLASE"/>
    <property type="match status" value="1"/>
</dbReference>
<dbReference type="InterPro" id="IPR001394">
    <property type="entry name" value="Peptidase_C19_UCH"/>
</dbReference>
<dbReference type="InterPro" id="IPR038765">
    <property type="entry name" value="Papain-like_cys_pep_sf"/>
</dbReference>
<dbReference type="Pfam" id="PF00443">
    <property type="entry name" value="UCH"/>
    <property type="match status" value="1"/>
</dbReference>
<dbReference type="Gene3D" id="3.30.40.10">
    <property type="entry name" value="Zinc/RING finger domain, C3HC4 (zinc finger)"/>
    <property type="match status" value="1"/>
</dbReference>
<keyword evidence="6" id="KW-0378">Hydrolase</keyword>
<dbReference type="WBParaSite" id="PSAMB.scaffold4607size14088.g24702.t1">
    <property type="protein sequence ID" value="PSAMB.scaffold4607size14088.g24702.t1"/>
    <property type="gene ID" value="PSAMB.scaffold4607size14088.g24702"/>
</dbReference>
<dbReference type="PROSITE" id="PS00973">
    <property type="entry name" value="USP_2"/>
    <property type="match status" value="1"/>
</dbReference>
<dbReference type="SMART" id="SM00290">
    <property type="entry name" value="ZnF_UBP"/>
    <property type="match status" value="1"/>
</dbReference>
<dbReference type="InterPro" id="IPR013083">
    <property type="entry name" value="Znf_RING/FYVE/PHD"/>
</dbReference>
<evidence type="ECO:0000256" key="7">
    <source>
        <dbReference type="SAM" id="MobiDB-lite"/>
    </source>
</evidence>
<dbReference type="GO" id="GO:0016579">
    <property type="term" value="P:protein deubiquitination"/>
    <property type="evidence" value="ECO:0007669"/>
    <property type="project" value="InterPro"/>
</dbReference>
<dbReference type="PROSITE" id="PS50235">
    <property type="entry name" value="USP_3"/>
    <property type="match status" value="1"/>
</dbReference>
<accession>A0A914WM84</accession>
<dbReference type="InterPro" id="IPR001607">
    <property type="entry name" value="Znf_UBP"/>
</dbReference>
<evidence type="ECO:0000259" key="9">
    <source>
        <dbReference type="PROSITE" id="PS50271"/>
    </source>
</evidence>
<keyword evidence="4" id="KW-0862">Zinc</keyword>
<dbReference type="SUPFAM" id="SSF57850">
    <property type="entry name" value="RING/U-box"/>
    <property type="match status" value="1"/>
</dbReference>
<feature type="compositionally biased region" description="Basic residues" evidence="7">
    <location>
        <begin position="501"/>
        <end position="521"/>
    </location>
</feature>
<evidence type="ECO:0000313" key="11">
    <source>
        <dbReference type="WBParaSite" id="PSAMB.scaffold4607size14088.g24702.t1"/>
    </source>
</evidence>
<dbReference type="GO" id="GO:0005634">
    <property type="term" value="C:nucleus"/>
    <property type="evidence" value="ECO:0007669"/>
    <property type="project" value="TreeGrafter"/>
</dbReference>
<evidence type="ECO:0000259" key="8">
    <source>
        <dbReference type="PROSITE" id="PS50235"/>
    </source>
</evidence>
<keyword evidence="10" id="KW-1185">Reference proteome</keyword>
<dbReference type="PROSITE" id="PS00972">
    <property type="entry name" value="USP_1"/>
    <property type="match status" value="1"/>
</dbReference>
<evidence type="ECO:0000256" key="4">
    <source>
        <dbReference type="ARBA" id="ARBA00022833"/>
    </source>
</evidence>
<feature type="compositionally biased region" description="Low complexity" evidence="7">
    <location>
        <begin position="220"/>
        <end position="229"/>
    </location>
</feature>
<keyword evidence="6" id="KW-0788">Thiol protease</keyword>
<feature type="compositionally biased region" description="Basic and acidic residues" evidence="7">
    <location>
        <begin position="232"/>
        <end position="251"/>
    </location>
</feature>
<dbReference type="Proteomes" id="UP000887566">
    <property type="component" value="Unplaced"/>
</dbReference>
<proteinExistence type="inferred from homology"/>
<keyword evidence="2" id="KW-0479">Metal-binding</keyword>
<dbReference type="Pfam" id="PF02148">
    <property type="entry name" value="zf-UBP"/>
    <property type="match status" value="1"/>
</dbReference>
<dbReference type="InterPro" id="IPR050164">
    <property type="entry name" value="Peptidase_C19"/>
</dbReference>
<keyword evidence="3 5" id="KW-0863">Zinc-finger</keyword>
<reference evidence="11" key="1">
    <citation type="submission" date="2022-11" db="UniProtKB">
        <authorList>
            <consortium name="WormBaseParasite"/>
        </authorList>
    </citation>
    <scope>IDENTIFICATION</scope>
</reference>
<comment type="similarity">
    <text evidence="1 6">Belongs to the peptidase C19 family.</text>
</comment>
<dbReference type="SUPFAM" id="SSF54001">
    <property type="entry name" value="Cysteine proteinases"/>
    <property type="match status" value="1"/>
</dbReference>
<dbReference type="PANTHER" id="PTHR24006:SF781">
    <property type="entry name" value="LD34905P"/>
    <property type="match status" value="1"/>
</dbReference>
<dbReference type="CDD" id="cd02667">
    <property type="entry name" value="Peptidase_C19K"/>
    <property type="match status" value="1"/>
</dbReference>
<dbReference type="GO" id="GO:0006508">
    <property type="term" value="P:proteolysis"/>
    <property type="evidence" value="ECO:0007669"/>
    <property type="project" value="UniProtKB-KW"/>
</dbReference>
<evidence type="ECO:0000256" key="6">
    <source>
        <dbReference type="RuleBase" id="RU366025"/>
    </source>
</evidence>
<dbReference type="GO" id="GO:0004843">
    <property type="term" value="F:cysteine-type deubiquitinase activity"/>
    <property type="evidence" value="ECO:0007669"/>
    <property type="project" value="UniProtKB-UniRule"/>
</dbReference>
<dbReference type="AlphaFoldDB" id="A0A914WM84"/>
<feature type="region of interest" description="Disordered" evidence="7">
    <location>
        <begin position="220"/>
        <end position="252"/>
    </location>
</feature>
<dbReference type="InterPro" id="IPR018200">
    <property type="entry name" value="USP_CS"/>
</dbReference>
<dbReference type="InterPro" id="IPR028889">
    <property type="entry name" value="USP"/>
</dbReference>
<comment type="catalytic activity">
    <reaction evidence="6">
        <text>Thiol-dependent hydrolysis of ester, thioester, amide, peptide and isopeptide bonds formed by the C-terminal Gly of ubiquitin (a 76-residue protein attached to proteins as an intracellular targeting signal).</text>
        <dbReference type="EC" id="3.4.19.12"/>
    </reaction>
</comment>
<dbReference type="EC" id="3.4.19.12" evidence="6"/>
<organism evidence="10 11">
    <name type="scientific">Plectus sambesii</name>
    <dbReference type="NCBI Taxonomy" id="2011161"/>
    <lineage>
        <taxon>Eukaryota</taxon>
        <taxon>Metazoa</taxon>
        <taxon>Ecdysozoa</taxon>
        <taxon>Nematoda</taxon>
        <taxon>Chromadorea</taxon>
        <taxon>Plectida</taxon>
        <taxon>Plectina</taxon>
        <taxon>Plectoidea</taxon>
        <taxon>Plectidae</taxon>
        <taxon>Plectus</taxon>
    </lineage>
</organism>
<feature type="region of interest" description="Disordered" evidence="7">
    <location>
        <begin position="36"/>
        <end position="62"/>
    </location>
</feature>